<sequence>MKRFLLTAAAAAAAAVAVAIVVVTSAAASYDSPASLPAGVLSSPSFLWIAANVIVVWLVSSYRGHTAAGDGDGEAVSAAGGDVDMGMYTASSSSGHEHDDVFAAAAVAVAADLVVVAAAPVVATTTTTMMATVAKKKPSREARAAKRSTTDRPRARKAAASAAGGETTPARPGDCSPRDVSKALAGVVPQMPRGAALMDVVDVKTPILVEEEWLTWDLAATAAEATAKPDVKKSVVEEEWPDWAFFVDDAKNPLVGEEEWSAWVLACTEEAKPAVVEKKPVVADEPWLSSWTIAATDVKMAVKKPVVVDDPWRPPPSSWTIEAPADRDKWAITLATDFSRPKPDVVAGDDDDDVSMDSMWQTILQSGRARPVTVPKSETWATTDEPPRRRERAAAAAVARREIRKSATATNMTPPPSPPHVRAPPAPARRPWRTRDVLPAMPNDELMRRAESLIRRHHEQLRLQRQESEQRQALELQRRRPLIRV</sequence>
<feature type="transmembrane region" description="Helical" evidence="2">
    <location>
        <begin position="38"/>
        <end position="59"/>
    </location>
</feature>
<reference evidence="3" key="2">
    <citation type="submission" date="2018-05" db="EMBL/GenBank/DDBJ databases">
        <title>OmerRS3 (Oryza meridionalis Reference Sequence Version 3).</title>
        <authorList>
            <person name="Zhang J."/>
            <person name="Kudrna D."/>
            <person name="Lee S."/>
            <person name="Talag J."/>
            <person name="Welchert J."/>
            <person name="Wing R.A."/>
        </authorList>
    </citation>
    <scope>NUCLEOTIDE SEQUENCE [LARGE SCALE GENOMIC DNA]</scope>
    <source>
        <strain evidence="3">cv. OR44</strain>
    </source>
</reference>
<keyword evidence="2" id="KW-0812">Transmembrane</keyword>
<evidence type="ECO:0000313" key="4">
    <source>
        <dbReference type="Proteomes" id="UP000008021"/>
    </source>
</evidence>
<feature type="region of interest" description="Disordered" evidence="1">
    <location>
        <begin position="133"/>
        <end position="178"/>
    </location>
</feature>
<evidence type="ECO:0008006" key="5">
    <source>
        <dbReference type="Google" id="ProtNLM"/>
    </source>
</evidence>
<evidence type="ECO:0000256" key="2">
    <source>
        <dbReference type="SAM" id="Phobius"/>
    </source>
</evidence>
<organism evidence="3">
    <name type="scientific">Oryza meridionalis</name>
    <dbReference type="NCBI Taxonomy" id="40149"/>
    <lineage>
        <taxon>Eukaryota</taxon>
        <taxon>Viridiplantae</taxon>
        <taxon>Streptophyta</taxon>
        <taxon>Embryophyta</taxon>
        <taxon>Tracheophyta</taxon>
        <taxon>Spermatophyta</taxon>
        <taxon>Magnoliopsida</taxon>
        <taxon>Liliopsida</taxon>
        <taxon>Poales</taxon>
        <taxon>Poaceae</taxon>
        <taxon>BOP clade</taxon>
        <taxon>Oryzoideae</taxon>
        <taxon>Oryzeae</taxon>
        <taxon>Oryzinae</taxon>
        <taxon>Oryza</taxon>
    </lineage>
</organism>
<reference evidence="3" key="1">
    <citation type="submission" date="2015-04" db="UniProtKB">
        <authorList>
            <consortium name="EnsemblPlants"/>
        </authorList>
    </citation>
    <scope>IDENTIFICATION</scope>
</reference>
<dbReference type="EnsemblPlants" id="OMERI10G10680.1">
    <property type="protein sequence ID" value="OMERI10G10680.1"/>
    <property type="gene ID" value="OMERI10G10680"/>
</dbReference>
<dbReference type="HOGENOM" id="CLU_044274_0_0_1"/>
<keyword evidence="4" id="KW-1185">Reference proteome</keyword>
<feature type="region of interest" description="Disordered" evidence="1">
    <location>
        <begin position="462"/>
        <end position="485"/>
    </location>
</feature>
<proteinExistence type="predicted"/>
<accession>A0A0E0EZ77</accession>
<feature type="region of interest" description="Disordered" evidence="1">
    <location>
        <begin position="366"/>
        <end position="390"/>
    </location>
</feature>
<dbReference type="Gramene" id="OMERI10G10680.1">
    <property type="protein sequence ID" value="OMERI10G10680.1"/>
    <property type="gene ID" value="OMERI10G10680"/>
</dbReference>
<feature type="compositionally biased region" description="Basic and acidic residues" evidence="1">
    <location>
        <begin position="462"/>
        <end position="478"/>
    </location>
</feature>
<feature type="transmembrane region" description="Helical" evidence="2">
    <location>
        <begin position="101"/>
        <end position="123"/>
    </location>
</feature>
<keyword evidence="2" id="KW-0472">Membrane</keyword>
<name>A0A0E0EZ77_9ORYZ</name>
<keyword evidence="2" id="KW-1133">Transmembrane helix</keyword>
<feature type="region of interest" description="Disordered" evidence="1">
    <location>
        <begin position="402"/>
        <end position="431"/>
    </location>
</feature>
<evidence type="ECO:0000256" key="1">
    <source>
        <dbReference type="SAM" id="MobiDB-lite"/>
    </source>
</evidence>
<evidence type="ECO:0000313" key="3">
    <source>
        <dbReference type="EnsemblPlants" id="OMERI10G10680.1"/>
    </source>
</evidence>
<feature type="compositionally biased region" description="Pro residues" evidence="1">
    <location>
        <begin position="413"/>
        <end position="428"/>
    </location>
</feature>
<protein>
    <recommendedName>
        <fullName evidence="5">DUF4408 domain-containing protein</fullName>
    </recommendedName>
</protein>
<dbReference type="Proteomes" id="UP000008021">
    <property type="component" value="Chromosome 10"/>
</dbReference>
<dbReference type="eggNOG" id="ENOG502SYET">
    <property type="taxonomic scope" value="Eukaryota"/>
</dbReference>
<feature type="compositionally biased region" description="Basic and acidic residues" evidence="1">
    <location>
        <begin position="139"/>
        <end position="153"/>
    </location>
</feature>
<dbReference type="AlphaFoldDB" id="A0A0E0EZ77"/>